<dbReference type="Proteomes" id="UP000233551">
    <property type="component" value="Unassembled WGS sequence"/>
</dbReference>
<proteinExistence type="predicted"/>
<dbReference type="EMBL" id="PGOL01000032">
    <property type="protein sequence ID" value="PKI78870.1"/>
    <property type="molecule type" value="Genomic_DNA"/>
</dbReference>
<evidence type="ECO:0000313" key="1">
    <source>
        <dbReference type="EMBL" id="PKI78870.1"/>
    </source>
</evidence>
<sequence length="217" mass="24191">MTDNGSTLNLCPVSTLKWMNVDMSRIRARKMTVRAFDGSRREKLKFFTEGKLITVNGEEDYAIYKETAIPYVSIAEDQNLPFQTFDTISAIRDYGEVGSSRADRIIGKGILHPVEVEDYWNRRGLGFRTSCHEIVQALRSSHLHRLAAHYGKLSKGIPVPQFSQFFPRPPHVVGGTSNDPSSKLEDSSSNTVEALFALPAVYAIIEETSSGVPIRLA</sequence>
<dbReference type="AlphaFoldDB" id="A0A2I0LDX9"/>
<name>A0A2I0LDX9_PUNGR</name>
<organism evidence="1 2">
    <name type="scientific">Punica granatum</name>
    <name type="common">Pomegranate</name>
    <dbReference type="NCBI Taxonomy" id="22663"/>
    <lineage>
        <taxon>Eukaryota</taxon>
        <taxon>Viridiplantae</taxon>
        <taxon>Streptophyta</taxon>
        <taxon>Embryophyta</taxon>
        <taxon>Tracheophyta</taxon>
        <taxon>Spermatophyta</taxon>
        <taxon>Magnoliopsida</taxon>
        <taxon>eudicotyledons</taxon>
        <taxon>Gunneridae</taxon>
        <taxon>Pentapetalae</taxon>
        <taxon>rosids</taxon>
        <taxon>malvids</taxon>
        <taxon>Myrtales</taxon>
        <taxon>Lythraceae</taxon>
        <taxon>Punica</taxon>
    </lineage>
</organism>
<evidence type="ECO:0000313" key="2">
    <source>
        <dbReference type="Proteomes" id="UP000233551"/>
    </source>
</evidence>
<keyword evidence="2" id="KW-1185">Reference proteome</keyword>
<protein>
    <submittedName>
        <fullName evidence="1">Uncharacterized protein</fullName>
    </submittedName>
</protein>
<reference evidence="1 2" key="1">
    <citation type="submission" date="2017-11" db="EMBL/GenBank/DDBJ databases">
        <title>De-novo sequencing of pomegranate (Punica granatum L.) genome.</title>
        <authorList>
            <person name="Akparov Z."/>
            <person name="Amiraslanov A."/>
            <person name="Hajiyeva S."/>
            <person name="Abbasov M."/>
            <person name="Kaur K."/>
            <person name="Hamwieh A."/>
            <person name="Solovyev V."/>
            <person name="Salamov A."/>
            <person name="Braich B."/>
            <person name="Kosarev P."/>
            <person name="Mahmoud A."/>
            <person name="Hajiyev E."/>
            <person name="Babayeva S."/>
            <person name="Izzatullayeva V."/>
            <person name="Mammadov A."/>
            <person name="Mammadov A."/>
            <person name="Sharifova S."/>
            <person name="Ojaghi J."/>
            <person name="Eynullazada K."/>
            <person name="Bayramov B."/>
            <person name="Abdulazimova A."/>
            <person name="Shahmuradov I."/>
        </authorList>
    </citation>
    <scope>NUCLEOTIDE SEQUENCE [LARGE SCALE GENOMIC DNA]</scope>
    <source>
        <strain evidence="2">cv. AG2017</strain>
        <tissue evidence="1">Leaf</tissue>
    </source>
</reference>
<gene>
    <name evidence="1" type="ORF">CRG98_000731</name>
</gene>
<accession>A0A2I0LDX9</accession>
<comment type="caution">
    <text evidence="1">The sequence shown here is derived from an EMBL/GenBank/DDBJ whole genome shotgun (WGS) entry which is preliminary data.</text>
</comment>